<sequence>MKKIKYRQYYYDGNFSSLELEVPDECRIYEVGFMNISHKIEEGETKAYVFLCPSEIEDSKLLCNVYLSYLDDVFIENSEIPIQNVEEAPRFENVYMVRYYKDAVAENKISAILSKIGKLSEASEQDRSDLQVLYKESKGISEISKLRRITYKGIEIGSVYFKNWIDGTEVASMAVSELPYGRIWFEEFSNSNDIVAKFKEEADKIYNSIINY</sequence>
<protein>
    <submittedName>
        <fullName evidence="1">Uncharacterized protein</fullName>
    </submittedName>
</protein>
<proteinExistence type="predicted"/>
<dbReference type="EMBL" id="BK059105">
    <property type="protein sequence ID" value="DAE31049.1"/>
    <property type="molecule type" value="Genomic_DNA"/>
</dbReference>
<name>A0A8S5RIY0_9VIRU</name>
<evidence type="ECO:0000313" key="1">
    <source>
        <dbReference type="EMBL" id="DAE31049.1"/>
    </source>
</evidence>
<reference evidence="1" key="1">
    <citation type="journal article" date="2021" name="Proc. Natl. Acad. Sci. U.S.A.">
        <title>A Catalog of Tens of Thousands of Viruses from Human Metagenomes Reveals Hidden Associations with Chronic Diseases.</title>
        <authorList>
            <person name="Tisza M.J."/>
            <person name="Buck C.B."/>
        </authorList>
    </citation>
    <scope>NUCLEOTIDE SEQUENCE</scope>
    <source>
        <strain evidence="1">CtML55</strain>
    </source>
</reference>
<accession>A0A8S5RIY0</accession>
<organism evidence="1">
    <name type="scientific">virus sp. ctML55</name>
    <dbReference type="NCBI Taxonomy" id="2827627"/>
    <lineage>
        <taxon>Viruses</taxon>
    </lineage>
</organism>